<feature type="transmembrane region" description="Helical" evidence="2">
    <location>
        <begin position="336"/>
        <end position="361"/>
    </location>
</feature>
<reference evidence="3" key="1">
    <citation type="submission" date="2006-10" db="EMBL/GenBank/DDBJ databases">
        <authorList>
            <person name="Amadeo P."/>
            <person name="Zhao Q."/>
            <person name="Wortman J."/>
            <person name="Fraser-Liggett C."/>
            <person name="Carlton J."/>
        </authorList>
    </citation>
    <scope>NUCLEOTIDE SEQUENCE</scope>
    <source>
        <strain evidence="3">G3</strain>
    </source>
</reference>
<proteinExistence type="predicted"/>
<sequence>MLSYIIAFKLTNMKAMGNEWDRHELIIDYTDKLEGCDQSNTANYSETELGSFTVFRIKPGKSQCLIGNVLIGSDSDIVGISGFPDENSNFVYSDLIQNPLVSMGKSAIQYSMSNQPFPITRIQCKDKTKACTIRVAYFITSSYGKFNDPDEGDIEYSIKVVIDTKSKGDYTLKSFALKPAGSNISKRLSTYGLFISKFDRTFRYWKMDGMKIDEEPSDFLEKYTNKTMSSLAWYSILASVDGDEDPETIYKFRFRYDEIPDTETLAPFLFRDDLSLTIPTKYGLYTIENASQPNPFDPDPTPTPAPVPEPTQKPEVTTPIPTSTPDGQKQNNSKTIIIILSVALGIFVLTSVILCLCVTIVTRANKAASGTLTEDLIKSI</sequence>
<dbReference type="RefSeq" id="XP_001329904.1">
    <property type="nucleotide sequence ID" value="XM_001329869.1"/>
</dbReference>
<dbReference type="Proteomes" id="UP000001542">
    <property type="component" value="Unassembled WGS sequence"/>
</dbReference>
<evidence type="ECO:0000256" key="2">
    <source>
        <dbReference type="SAM" id="Phobius"/>
    </source>
</evidence>
<dbReference type="PANTHER" id="PTHR16861">
    <property type="entry name" value="GLYCOPROTEIN 38"/>
    <property type="match status" value="1"/>
</dbReference>
<dbReference type="AlphaFoldDB" id="A2DP69"/>
<gene>
    <name evidence="3" type="ORF">TVAG_015990</name>
</gene>
<keyword evidence="2" id="KW-0812">Transmembrane</keyword>
<dbReference type="EMBL" id="DS113226">
    <property type="protein sequence ID" value="EAY17769.1"/>
    <property type="molecule type" value="Genomic_DNA"/>
</dbReference>
<dbReference type="PANTHER" id="PTHR16861:SF4">
    <property type="entry name" value="SH3 DOMAIN PROTEIN (AFU_ORTHOLOGUE AFUA_1G13610)"/>
    <property type="match status" value="1"/>
</dbReference>
<evidence type="ECO:0000313" key="4">
    <source>
        <dbReference type="Proteomes" id="UP000001542"/>
    </source>
</evidence>
<feature type="compositionally biased region" description="Pro residues" evidence="1">
    <location>
        <begin position="295"/>
        <end position="311"/>
    </location>
</feature>
<organism evidence="3 4">
    <name type="scientific">Trichomonas vaginalis (strain ATCC PRA-98 / G3)</name>
    <dbReference type="NCBI Taxonomy" id="412133"/>
    <lineage>
        <taxon>Eukaryota</taxon>
        <taxon>Metamonada</taxon>
        <taxon>Parabasalia</taxon>
        <taxon>Trichomonadida</taxon>
        <taxon>Trichomonadidae</taxon>
        <taxon>Trichomonas</taxon>
    </lineage>
</organism>
<evidence type="ECO:0000256" key="1">
    <source>
        <dbReference type="SAM" id="MobiDB-lite"/>
    </source>
</evidence>
<dbReference type="VEuPathDB" id="TrichDB:TVAG_015990"/>
<protein>
    <submittedName>
        <fullName evidence="3">Uncharacterized protein</fullName>
    </submittedName>
</protein>
<keyword evidence="2" id="KW-0472">Membrane</keyword>
<accession>A2DP69</accession>
<keyword evidence="4" id="KW-1185">Reference proteome</keyword>
<dbReference type="InParanoid" id="A2DP69"/>
<dbReference type="KEGG" id="tva:4775790"/>
<dbReference type="VEuPathDB" id="TrichDB:TVAGG3_0910740"/>
<feature type="region of interest" description="Disordered" evidence="1">
    <location>
        <begin position="289"/>
        <end position="329"/>
    </location>
</feature>
<name>A2DP69_TRIV3</name>
<evidence type="ECO:0000313" key="3">
    <source>
        <dbReference type="EMBL" id="EAY17769.1"/>
    </source>
</evidence>
<keyword evidence="2" id="KW-1133">Transmembrane helix</keyword>
<dbReference type="SMR" id="A2DP69"/>
<reference evidence="3" key="2">
    <citation type="journal article" date="2007" name="Science">
        <title>Draft genome sequence of the sexually transmitted pathogen Trichomonas vaginalis.</title>
        <authorList>
            <person name="Carlton J.M."/>
            <person name="Hirt R.P."/>
            <person name="Silva J.C."/>
            <person name="Delcher A.L."/>
            <person name="Schatz M."/>
            <person name="Zhao Q."/>
            <person name="Wortman J.R."/>
            <person name="Bidwell S.L."/>
            <person name="Alsmark U.C.M."/>
            <person name="Besteiro S."/>
            <person name="Sicheritz-Ponten T."/>
            <person name="Noel C.J."/>
            <person name="Dacks J.B."/>
            <person name="Foster P.G."/>
            <person name="Simillion C."/>
            <person name="Van de Peer Y."/>
            <person name="Miranda-Saavedra D."/>
            <person name="Barton G.J."/>
            <person name="Westrop G.D."/>
            <person name="Mueller S."/>
            <person name="Dessi D."/>
            <person name="Fiori P.L."/>
            <person name="Ren Q."/>
            <person name="Paulsen I."/>
            <person name="Zhang H."/>
            <person name="Bastida-Corcuera F.D."/>
            <person name="Simoes-Barbosa A."/>
            <person name="Brown M.T."/>
            <person name="Hayes R.D."/>
            <person name="Mukherjee M."/>
            <person name="Okumura C.Y."/>
            <person name="Schneider R."/>
            <person name="Smith A.J."/>
            <person name="Vanacova S."/>
            <person name="Villalvazo M."/>
            <person name="Haas B.J."/>
            <person name="Pertea M."/>
            <person name="Feldblyum T.V."/>
            <person name="Utterback T.R."/>
            <person name="Shu C.L."/>
            <person name="Osoegawa K."/>
            <person name="de Jong P.J."/>
            <person name="Hrdy I."/>
            <person name="Horvathova L."/>
            <person name="Zubacova Z."/>
            <person name="Dolezal P."/>
            <person name="Malik S.B."/>
            <person name="Logsdon J.M. Jr."/>
            <person name="Henze K."/>
            <person name="Gupta A."/>
            <person name="Wang C.C."/>
            <person name="Dunne R.L."/>
            <person name="Upcroft J.A."/>
            <person name="Upcroft P."/>
            <person name="White O."/>
            <person name="Salzberg S.L."/>
            <person name="Tang P."/>
            <person name="Chiu C.-H."/>
            <person name="Lee Y.-S."/>
            <person name="Embley T.M."/>
            <person name="Coombs G.H."/>
            <person name="Mottram J.C."/>
            <person name="Tachezy J."/>
            <person name="Fraser-Liggett C.M."/>
            <person name="Johnson P.J."/>
        </authorList>
    </citation>
    <scope>NUCLEOTIDE SEQUENCE [LARGE SCALE GENOMIC DNA]</scope>
    <source>
        <strain evidence="3">G3</strain>
    </source>
</reference>
<feature type="compositionally biased region" description="Polar residues" evidence="1">
    <location>
        <begin position="319"/>
        <end position="329"/>
    </location>
</feature>